<dbReference type="EMBL" id="FXAZ01000001">
    <property type="protein sequence ID" value="SMG13809.1"/>
    <property type="molecule type" value="Genomic_DNA"/>
</dbReference>
<feature type="compositionally biased region" description="Polar residues" evidence="1">
    <location>
        <begin position="137"/>
        <end position="146"/>
    </location>
</feature>
<dbReference type="Gene3D" id="3.10.450.40">
    <property type="match status" value="2"/>
</dbReference>
<name>A0A1X7IHL4_9BACL</name>
<feature type="compositionally biased region" description="Acidic residues" evidence="1">
    <location>
        <begin position="112"/>
        <end position="123"/>
    </location>
</feature>
<sequence length="214" mass="23887">MSKKTKKWMITTTAAAALLTAGIGMNSIVSAKEDVHKPSQVKTNSAQAISKEQAKKIAAAASKQSKIEEIEFKRINGTLYYEVEFDHRDDEHDELYIDATTGVYTWEKDMKLDDDDHDDEFDDRSDRDDHYDAKPSIPSQGSSSNHKPAGIITKQQAIKIALASVPGTVEEVDTDDEHGSLVYEIEINTNDHREAEVKVTSTGTILEIDWDDED</sequence>
<feature type="domain" description="PepSY" evidence="3">
    <location>
        <begin position="152"/>
        <end position="199"/>
    </location>
</feature>
<dbReference type="Proteomes" id="UP000193834">
    <property type="component" value="Unassembled WGS sequence"/>
</dbReference>
<feature type="region of interest" description="Disordered" evidence="1">
    <location>
        <begin position="112"/>
        <end position="148"/>
    </location>
</feature>
<proteinExistence type="predicted"/>
<feature type="domain" description="PepSY" evidence="3">
    <location>
        <begin position="48"/>
        <end position="102"/>
    </location>
</feature>
<evidence type="ECO:0000256" key="1">
    <source>
        <dbReference type="SAM" id="MobiDB-lite"/>
    </source>
</evidence>
<feature type="signal peptide" evidence="2">
    <location>
        <begin position="1"/>
        <end position="31"/>
    </location>
</feature>
<dbReference type="SUPFAM" id="SSF54403">
    <property type="entry name" value="Cystatin/monellin"/>
    <property type="match status" value="1"/>
</dbReference>
<evidence type="ECO:0000313" key="4">
    <source>
        <dbReference type="EMBL" id="SMG13809.1"/>
    </source>
</evidence>
<feature type="chain" id="PRO_5012462803" evidence="2">
    <location>
        <begin position="32"/>
        <end position="214"/>
    </location>
</feature>
<dbReference type="STRING" id="1852522.SAMN06295960_0426"/>
<evidence type="ECO:0000313" key="5">
    <source>
        <dbReference type="Proteomes" id="UP000193834"/>
    </source>
</evidence>
<dbReference type="InterPro" id="IPR046350">
    <property type="entry name" value="Cystatin_sf"/>
</dbReference>
<organism evidence="4 5">
    <name type="scientific">Paenibacillus aquistagni</name>
    <dbReference type="NCBI Taxonomy" id="1852522"/>
    <lineage>
        <taxon>Bacteria</taxon>
        <taxon>Bacillati</taxon>
        <taxon>Bacillota</taxon>
        <taxon>Bacilli</taxon>
        <taxon>Bacillales</taxon>
        <taxon>Paenibacillaceae</taxon>
        <taxon>Paenibacillus</taxon>
    </lineage>
</organism>
<reference evidence="4 5" key="1">
    <citation type="submission" date="2017-04" db="EMBL/GenBank/DDBJ databases">
        <authorList>
            <person name="Afonso C.L."/>
            <person name="Miller P.J."/>
            <person name="Scott M.A."/>
            <person name="Spackman E."/>
            <person name="Goraichik I."/>
            <person name="Dimitrov K.M."/>
            <person name="Suarez D.L."/>
            <person name="Swayne D.E."/>
        </authorList>
    </citation>
    <scope>NUCLEOTIDE SEQUENCE [LARGE SCALE GENOMIC DNA]</scope>
    <source>
        <strain evidence="4 5">11</strain>
    </source>
</reference>
<dbReference type="InterPro" id="IPR025711">
    <property type="entry name" value="PepSY"/>
</dbReference>
<gene>
    <name evidence="4" type="ORF">SAMN06295960_0426</name>
</gene>
<keyword evidence="2" id="KW-0732">Signal</keyword>
<dbReference type="RefSeq" id="WP_170936420.1">
    <property type="nucleotide sequence ID" value="NZ_FXAZ01000001.1"/>
</dbReference>
<accession>A0A1X7IHL4</accession>
<dbReference type="AlphaFoldDB" id="A0A1X7IHL4"/>
<feature type="compositionally biased region" description="Basic and acidic residues" evidence="1">
    <location>
        <begin position="124"/>
        <end position="133"/>
    </location>
</feature>
<evidence type="ECO:0000256" key="2">
    <source>
        <dbReference type="SAM" id="SignalP"/>
    </source>
</evidence>
<evidence type="ECO:0000259" key="3">
    <source>
        <dbReference type="Pfam" id="PF03413"/>
    </source>
</evidence>
<keyword evidence="5" id="KW-1185">Reference proteome</keyword>
<dbReference type="Pfam" id="PF03413">
    <property type="entry name" value="PepSY"/>
    <property type="match status" value="2"/>
</dbReference>
<protein>
    <submittedName>
        <fullName evidence="4">Uncharacterized membrane protein YkoI</fullName>
    </submittedName>
</protein>